<accession>A0AC58RUB9</accession>
<keyword evidence="1" id="KW-1185">Reference proteome</keyword>
<dbReference type="Proteomes" id="UP000790787">
    <property type="component" value="Chromosome 8"/>
</dbReference>
<reference evidence="2" key="2">
    <citation type="submission" date="2025-08" db="UniProtKB">
        <authorList>
            <consortium name="RefSeq"/>
        </authorList>
    </citation>
    <scope>IDENTIFICATION</scope>
    <source>
        <tissue evidence="2">Leaf</tissue>
    </source>
</reference>
<proteinExistence type="predicted"/>
<dbReference type="RefSeq" id="XP_075076298.1">
    <property type="nucleotide sequence ID" value="XM_075220197.1"/>
</dbReference>
<evidence type="ECO:0000313" key="1">
    <source>
        <dbReference type="Proteomes" id="UP000790787"/>
    </source>
</evidence>
<reference evidence="1" key="1">
    <citation type="journal article" date="2014" name="Nat. Commun.">
        <title>The tobacco genome sequence and its comparison with those of tomato and potato.</title>
        <authorList>
            <person name="Sierro N."/>
            <person name="Battey J.N."/>
            <person name="Ouadi S."/>
            <person name="Bakaher N."/>
            <person name="Bovet L."/>
            <person name="Willig A."/>
            <person name="Goepfert S."/>
            <person name="Peitsch M.C."/>
            <person name="Ivanov N.V."/>
        </authorList>
    </citation>
    <scope>NUCLEOTIDE SEQUENCE [LARGE SCALE GENOMIC DNA]</scope>
</reference>
<evidence type="ECO:0000313" key="2">
    <source>
        <dbReference type="RefSeq" id="XP_075076298.1"/>
    </source>
</evidence>
<organism evidence="1 2">
    <name type="scientific">Nicotiana tabacum</name>
    <name type="common">Common tobacco</name>
    <dbReference type="NCBI Taxonomy" id="4097"/>
    <lineage>
        <taxon>Eukaryota</taxon>
        <taxon>Viridiplantae</taxon>
        <taxon>Streptophyta</taxon>
        <taxon>Embryophyta</taxon>
        <taxon>Tracheophyta</taxon>
        <taxon>Spermatophyta</taxon>
        <taxon>Magnoliopsida</taxon>
        <taxon>eudicotyledons</taxon>
        <taxon>Gunneridae</taxon>
        <taxon>Pentapetalae</taxon>
        <taxon>asterids</taxon>
        <taxon>lamiids</taxon>
        <taxon>Solanales</taxon>
        <taxon>Solanaceae</taxon>
        <taxon>Nicotianoideae</taxon>
        <taxon>Nicotianeae</taxon>
        <taxon>Nicotiana</taxon>
    </lineage>
</organism>
<protein>
    <submittedName>
        <fullName evidence="2">Uncharacterized protein LOC142162966</fullName>
    </submittedName>
</protein>
<sequence length="796" mass="91647">MTRSQTSNTPTQVNIVRIRSKKCGRPEKSKEKLKVDLVNEDDVGPSVKPKRRKIKDDGDSGLDCISKEQRFAIRCELNERKTKLNTSLNLKFKLIHCILLREVVPEWERELWVKINGCLLRFGIGEFVVITGLKCVEDDATFYDKPDVNRLLKEYFPGDGKKAITRGQLLDRFKKKDWKSDEDAFKMALMIFVYHFIFSDANNHGINKDDFDIIESGQYQTYAWEKKLFEDILKTMRDRQSVRVGTNVPHILNWKVTETPTYADLTGRVIMCGIDKLNYRNISPTREEMSTLNIDTLFEVNADNVASGEVPAFHTNDSVAASPPCPQNMEQQSKRPYPQNMEQQSKRHFPQNMDRQPNPNYDSLVRIDLLNVEVEKLRTAVGKLTDTITTLTDYVVSSFEKVFSFLNMKETKKTKEDIRQHVSDDNTYGLGEFDGYQYDIVPDFVDQVNQDNVLADEGVIDGAAGDVKGDIFWDDIGDKDLAALQMSQIVLHKPSIIDVEDDYISPKQSPLAKEFCAFVDNGMDTRRSAKNIYTDEVNKLAEAFTFGSCHVTTKDWFHSLAYCGRPLIDTHLNVLFYYLRKREKYGPSVAMWFTTTDFAFGNKINSLYKDFKVNQDASVIPEGHDIEEYIRGYYCDANVSWHTVDYVLFPIYVKRGRAKLGHWVLGLFTFIDRCIHICDSNREAINDRLALDATLPYAILIPYFLKSSDFYVEKKGIDWSNGAYTNKSHSDALQINLVNNVAQQFKCDCGAFVARFTEYFILGKEIRKDNFDIETLRTSCFCPLTKYVFALWLQFC</sequence>
<gene>
    <name evidence="2" type="primary">LOC142162966</name>
</gene>
<name>A0AC58RUB9_TOBAC</name>